<protein>
    <submittedName>
        <fullName evidence="1">Uncharacterized protein</fullName>
    </submittedName>
</protein>
<name>A0ABD6HTP8_SERMA</name>
<organism evidence="1 2">
    <name type="scientific">Serratia marcescens</name>
    <dbReference type="NCBI Taxonomy" id="615"/>
    <lineage>
        <taxon>Bacteria</taxon>
        <taxon>Pseudomonadati</taxon>
        <taxon>Pseudomonadota</taxon>
        <taxon>Gammaproteobacteria</taxon>
        <taxon>Enterobacterales</taxon>
        <taxon>Yersiniaceae</taxon>
        <taxon>Serratia</taxon>
    </lineage>
</organism>
<dbReference type="AlphaFoldDB" id="A0ABD6HTP8"/>
<evidence type="ECO:0000313" key="1">
    <source>
        <dbReference type="EMBL" id="MVF06067.1"/>
    </source>
</evidence>
<sequence length="310" mass="35441">MSKLDHLRTWLSLEESAGYLERMIGERVTIIDILRFALDGHLTLSINLQSPKVAKSVSICKLEMKVAAQCKEVYVYNNWNLYIDETFSPNRPIDFAMPITNDLTKLSGILDTPLLGIERVHAEGQYCACLGLPKPSGKQEVMRGIIVYRAHLELFQLQEFIDVDSELEHLRTASSIADEVSQVACKQIISMFESIKSINVWDKNAYQRYIPITKFPDDVYFVVRKKYLDELVETLNSALTTERTKQSKKTQNSQARFIKSLLTLMYDEEIASNPRKHIDGKMAQIRTDLESKGLHCPSGMTVEKWLSDID</sequence>
<reference evidence="1 2" key="1">
    <citation type="submission" date="2019-11" db="EMBL/GenBank/DDBJ databases">
        <title>Whole genome sequence of a plant growth promoting strain Serratia marcescens BTL07 isolated from the rhizoplane of Chili (Capsicum annuum).</title>
        <authorList>
            <person name="Dutta S."/>
            <person name="Khatun A."/>
            <person name="Gupta D.R."/>
            <person name="Surovy M.Z."/>
            <person name="Rahman M.M."/>
            <person name="Mahmud N.U."/>
            <person name="Emes R."/>
            <person name="Warry A."/>
            <person name="West H."/>
            <person name="Clarke M.L."/>
            <person name="Islam M.T."/>
        </authorList>
    </citation>
    <scope>NUCLEOTIDE SEQUENCE [LARGE SCALE GENOMIC DNA]</scope>
    <source>
        <strain evidence="1 2">BTL07</strain>
    </source>
</reference>
<comment type="caution">
    <text evidence="1">The sequence shown here is derived from an EMBL/GenBank/DDBJ whole genome shotgun (WGS) entry which is preliminary data.</text>
</comment>
<dbReference type="RefSeq" id="WP_156866475.1">
    <property type="nucleotide sequence ID" value="NZ_JAOEGE010000001.1"/>
</dbReference>
<evidence type="ECO:0000313" key="2">
    <source>
        <dbReference type="Proteomes" id="UP000443014"/>
    </source>
</evidence>
<proteinExistence type="predicted"/>
<gene>
    <name evidence="1" type="ORF">GMA22_22780</name>
</gene>
<dbReference type="Proteomes" id="UP000443014">
    <property type="component" value="Unassembled WGS sequence"/>
</dbReference>
<dbReference type="EMBL" id="WNKC01000007">
    <property type="protein sequence ID" value="MVF06067.1"/>
    <property type="molecule type" value="Genomic_DNA"/>
</dbReference>
<accession>A0ABD6HTP8</accession>